<keyword evidence="1" id="KW-1133">Transmembrane helix</keyword>
<keyword evidence="1" id="KW-0472">Membrane</keyword>
<comment type="caution">
    <text evidence="2">The sequence shown here is derived from an EMBL/GenBank/DDBJ whole genome shotgun (WGS) entry which is preliminary data.</text>
</comment>
<dbReference type="EMBL" id="JACSGR010000003">
    <property type="protein sequence ID" value="MBH5328857.1"/>
    <property type="molecule type" value="Genomic_DNA"/>
</dbReference>
<reference evidence="2 3" key="1">
    <citation type="submission" date="2020-09" db="EMBL/GenBank/DDBJ databases">
        <title>Eikenella S3660 sp. nov., isolated from a throat swab.</title>
        <authorList>
            <person name="Buhl M."/>
        </authorList>
    </citation>
    <scope>NUCLEOTIDE SEQUENCE [LARGE SCALE GENOMIC DNA]</scope>
    <source>
        <strain evidence="2 3">S3360</strain>
    </source>
</reference>
<proteinExistence type="predicted"/>
<feature type="transmembrane region" description="Helical" evidence="1">
    <location>
        <begin position="39"/>
        <end position="63"/>
    </location>
</feature>
<evidence type="ECO:0000313" key="3">
    <source>
        <dbReference type="Proteomes" id="UP000768471"/>
    </source>
</evidence>
<keyword evidence="1" id="KW-0812">Transmembrane</keyword>
<dbReference type="RefSeq" id="WP_197902775.1">
    <property type="nucleotide sequence ID" value="NZ_JACSGR010000003.1"/>
</dbReference>
<protein>
    <submittedName>
        <fullName evidence="2">Uncharacterized protein</fullName>
    </submittedName>
</protein>
<dbReference type="Proteomes" id="UP000768471">
    <property type="component" value="Unassembled WGS sequence"/>
</dbReference>
<keyword evidence="3" id="KW-1185">Reference proteome</keyword>
<feature type="transmembrane region" description="Helical" evidence="1">
    <location>
        <begin position="12"/>
        <end position="33"/>
    </location>
</feature>
<name>A0ABS0N972_9NEIS</name>
<evidence type="ECO:0000256" key="1">
    <source>
        <dbReference type="SAM" id="Phobius"/>
    </source>
</evidence>
<gene>
    <name evidence="2" type="ORF">H9Q10_04145</name>
</gene>
<accession>A0ABS0N972</accession>
<sequence>MQDRIIKNIFSLSGLSISIGVLGFISGIVQLFIDISALISVKWILLCLLLLISIILILLKVVYDLVVENISISDRLKENNLIETPIRFVADNPKGDIFLVRKNKNFTNNMVVSGYLKNNELDNLLFMGYVYVIQDKFTQIKIVRWFDEPDIFDDEKNIRLGIISSIEIRATIPLEFIFEERE</sequence>
<organism evidence="2 3">
    <name type="scientific">Eikenella glucosivorans</name>
    <dbReference type="NCBI Taxonomy" id="2766967"/>
    <lineage>
        <taxon>Bacteria</taxon>
        <taxon>Pseudomonadati</taxon>
        <taxon>Pseudomonadota</taxon>
        <taxon>Betaproteobacteria</taxon>
        <taxon>Neisseriales</taxon>
        <taxon>Neisseriaceae</taxon>
        <taxon>Eikenella</taxon>
    </lineage>
</organism>
<evidence type="ECO:0000313" key="2">
    <source>
        <dbReference type="EMBL" id="MBH5328857.1"/>
    </source>
</evidence>